<protein>
    <submittedName>
        <fullName evidence="2">Uncharacterized protein</fullName>
    </submittedName>
</protein>
<keyword evidence="1" id="KW-0812">Transmembrane</keyword>
<evidence type="ECO:0000313" key="2">
    <source>
        <dbReference type="EMBL" id="GFY42646.1"/>
    </source>
</evidence>
<evidence type="ECO:0000313" key="3">
    <source>
        <dbReference type="Proteomes" id="UP000886998"/>
    </source>
</evidence>
<feature type="transmembrane region" description="Helical" evidence="1">
    <location>
        <begin position="124"/>
        <end position="151"/>
    </location>
</feature>
<dbReference type="Gene3D" id="3.40.50.150">
    <property type="entry name" value="Vaccinia Virus protein VP39"/>
    <property type="match status" value="1"/>
</dbReference>
<dbReference type="AlphaFoldDB" id="A0A8X7BS16"/>
<dbReference type="Proteomes" id="UP000886998">
    <property type="component" value="Unassembled WGS sequence"/>
</dbReference>
<name>A0A8X7BS16_9ARAC</name>
<reference evidence="2" key="1">
    <citation type="submission" date="2020-08" db="EMBL/GenBank/DDBJ databases">
        <title>Multicomponent nature underlies the extraordinary mechanical properties of spider dragline silk.</title>
        <authorList>
            <person name="Kono N."/>
            <person name="Nakamura H."/>
            <person name="Mori M."/>
            <person name="Yoshida Y."/>
            <person name="Ohtoshi R."/>
            <person name="Malay A.D."/>
            <person name="Moran D.A.P."/>
            <person name="Tomita M."/>
            <person name="Numata K."/>
            <person name="Arakawa K."/>
        </authorList>
    </citation>
    <scope>NUCLEOTIDE SEQUENCE</scope>
</reference>
<feature type="transmembrane region" description="Helical" evidence="1">
    <location>
        <begin position="22"/>
        <end position="43"/>
    </location>
</feature>
<feature type="transmembrane region" description="Helical" evidence="1">
    <location>
        <begin position="191"/>
        <end position="213"/>
    </location>
</feature>
<dbReference type="InterPro" id="IPR029063">
    <property type="entry name" value="SAM-dependent_MTases_sf"/>
</dbReference>
<dbReference type="SUPFAM" id="SSF53335">
    <property type="entry name" value="S-adenosyl-L-methionine-dependent methyltransferases"/>
    <property type="match status" value="1"/>
</dbReference>
<proteinExistence type="predicted"/>
<evidence type="ECO:0000256" key="1">
    <source>
        <dbReference type="SAM" id="Phobius"/>
    </source>
</evidence>
<accession>A0A8X7BS16</accession>
<feature type="transmembrane region" description="Helical" evidence="1">
    <location>
        <begin position="71"/>
        <end position="90"/>
    </location>
</feature>
<dbReference type="OrthoDB" id="6489137at2759"/>
<keyword evidence="1" id="KW-1133">Transmembrane helix</keyword>
<organism evidence="2 3">
    <name type="scientific">Trichonephila inaurata madagascariensis</name>
    <dbReference type="NCBI Taxonomy" id="2747483"/>
    <lineage>
        <taxon>Eukaryota</taxon>
        <taxon>Metazoa</taxon>
        <taxon>Ecdysozoa</taxon>
        <taxon>Arthropoda</taxon>
        <taxon>Chelicerata</taxon>
        <taxon>Arachnida</taxon>
        <taxon>Araneae</taxon>
        <taxon>Araneomorphae</taxon>
        <taxon>Entelegynae</taxon>
        <taxon>Araneoidea</taxon>
        <taxon>Nephilidae</taxon>
        <taxon>Trichonephila</taxon>
        <taxon>Trichonephila inaurata</taxon>
    </lineage>
</organism>
<dbReference type="EMBL" id="BMAV01003208">
    <property type="protein sequence ID" value="GFY42646.1"/>
    <property type="molecule type" value="Genomic_DNA"/>
</dbReference>
<keyword evidence="1" id="KW-0472">Membrane</keyword>
<keyword evidence="3" id="KW-1185">Reference proteome</keyword>
<gene>
    <name evidence="2" type="ORF">TNIN_258391</name>
</gene>
<comment type="caution">
    <text evidence="2">The sequence shown here is derived from an EMBL/GenBank/DDBJ whole genome shotgun (WGS) entry which is preliminary data.</text>
</comment>
<sequence>MQFAAVVLQVIAVIIFPEKKMPIAILILVVLEIVSVSSARRTYQKTCQLTKKISCCTRTLFSTTEERKFRIAVIVYCSVLILLTVLYELLHFYSNERVFMIDLMKHSSCCPQQLQEYIPLFLDIAVPLIVTTVSLVLTPLSGYYGFICFYLQFIMNKLERKARNVNKDYGYQYVIQVYLRLTEIMKSLEDYLCFPAFFIVVSSMSGLFYVNYTMLFVPIGGYQHYLASVVGEIYFSALFVMVVVPASAVNVAFVALRKASIPLLVKIPHHFKESSMIINKESIEVVPLTLWKIYKIDRSLIVWMDVVKTALWEKPYLSNLRILWDSLKSYEGKMNKIISTNAFHQIDNKEMAFRNVYRLLKPGGEAGFFFCVKSYTHKFLTDLSEIPKFREMLENTYTKDMYPSGHGKEYYKKMLEEVGFKNVRSVEVEKRFCFPTDKDFIDSLFNGLPVNPKLSPEVVQTIKEELIELHVKKFGRYAGKLFYMSEQLNLLGVKPMEGASADSEYKETDV</sequence>
<feature type="transmembrane region" description="Helical" evidence="1">
    <location>
        <begin position="233"/>
        <end position="256"/>
    </location>
</feature>